<dbReference type="GO" id="GO:0016740">
    <property type="term" value="F:transferase activity"/>
    <property type="evidence" value="ECO:0007669"/>
    <property type="project" value="UniProtKB-KW"/>
</dbReference>
<dbReference type="RefSeq" id="WP_119052873.1">
    <property type="nucleotide sequence ID" value="NZ_CP032157.1"/>
</dbReference>
<dbReference type="EMBL" id="CP032157">
    <property type="protein sequence ID" value="AXY76997.1"/>
    <property type="molecule type" value="Genomic_DNA"/>
</dbReference>
<protein>
    <submittedName>
        <fullName evidence="1">Sulfotransferase family protein</fullName>
    </submittedName>
</protein>
<dbReference type="InterPro" id="IPR027417">
    <property type="entry name" value="P-loop_NTPase"/>
</dbReference>
<dbReference type="OrthoDB" id="5380394at2"/>
<reference evidence="1 2" key="1">
    <citation type="submission" date="2018-09" db="EMBL/GenBank/DDBJ databases">
        <title>Genome sequencing of strain 6GH32-13.</title>
        <authorList>
            <person name="Weon H.-Y."/>
            <person name="Heo J."/>
            <person name="Kwon S.-W."/>
        </authorList>
    </citation>
    <scope>NUCLEOTIDE SEQUENCE [LARGE SCALE GENOMIC DNA]</scope>
    <source>
        <strain evidence="1 2">5GH32-13</strain>
    </source>
</reference>
<name>A0A3B7MT06_9BACT</name>
<keyword evidence="1" id="KW-0808">Transferase</keyword>
<accession>A0A3B7MT06</accession>
<dbReference type="Gene3D" id="3.40.50.300">
    <property type="entry name" value="P-loop containing nucleotide triphosphate hydrolases"/>
    <property type="match status" value="1"/>
</dbReference>
<sequence length="323" mass="37310">MNDTLSSALHNWIPYKLSLVDNIPHNYWLYTGNHRYTAPFFDETISECLSLPENSRQYRALSSLELLPSWAAEIDAVPPTAFIFHVSRCGSTLLAQLLGLHEQHIVLAETPFLDELLRLPYKNKAADTGLLQEAFPAALRLYGQKRRGDETHLFIKSDSWHLCFYRQLRALYPRVPFILLYRSPDEVILSQRRRRGMQAVQGIIEPEIFGFDKEVIQYDTLDDYMVKVLERYFTIMLEITREDPLSLLLNYKEPIIPTMQKIADFAGVTIGKNELAQMQERSRFHAKYPDQVFKEPASTEALPASLARVTNLYHEVEALRTSS</sequence>
<evidence type="ECO:0000313" key="1">
    <source>
        <dbReference type="EMBL" id="AXY76997.1"/>
    </source>
</evidence>
<evidence type="ECO:0000313" key="2">
    <source>
        <dbReference type="Proteomes" id="UP000263900"/>
    </source>
</evidence>
<dbReference type="SUPFAM" id="SSF52540">
    <property type="entry name" value="P-loop containing nucleoside triphosphate hydrolases"/>
    <property type="match status" value="1"/>
</dbReference>
<keyword evidence="2" id="KW-1185">Reference proteome</keyword>
<proteinExistence type="predicted"/>
<dbReference type="AlphaFoldDB" id="A0A3B7MT06"/>
<organism evidence="1 2">
    <name type="scientific">Paraflavitalea soli</name>
    <dbReference type="NCBI Taxonomy" id="2315862"/>
    <lineage>
        <taxon>Bacteria</taxon>
        <taxon>Pseudomonadati</taxon>
        <taxon>Bacteroidota</taxon>
        <taxon>Chitinophagia</taxon>
        <taxon>Chitinophagales</taxon>
        <taxon>Chitinophagaceae</taxon>
        <taxon>Paraflavitalea</taxon>
    </lineage>
</organism>
<dbReference type="Proteomes" id="UP000263900">
    <property type="component" value="Chromosome"/>
</dbReference>
<gene>
    <name evidence="1" type="ORF">D3H65_24750</name>
</gene>
<dbReference type="KEGG" id="pseg:D3H65_24750"/>